<dbReference type="SUPFAM" id="SSF48452">
    <property type="entry name" value="TPR-like"/>
    <property type="match status" value="1"/>
</dbReference>
<gene>
    <name evidence="1" type="ordered locus">Olsu_1027</name>
</gene>
<keyword evidence="2" id="KW-1185">Reference proteome</keyword>
<name>E1QVI5_OLSUV</name>
<dbReference type="HOGENOM" id="CLU_879514_0_0_11"/>
<organism evidence="1 2">
    <name type="scientific">Olsenella uli (strain ATCC 49627 / DSM 7084 / CCUG 31166 / CIP 109912 / JCM 12494 / LMG 11480 / NCIMB 702895 / VPI D76D-27C)</name>
    <name type="common">Lactobacillus uli</name>
    <dbReference type="NCBI Taxonomy" id="633147"/>
    <lineage>
        <taxon>Bacteria</taxon>
        <taxon>Bacillati</taxon>
        <taxon>Actinomycetota</taxon>
        <taxon>Coriobacteriia</taxon>
        <taxon>Coriobacteriales</taxon>
        <taxon>Atopobiaceae</taxon>
        <taxon>Olsenella</taxon>
    </lineage>
</organism>
<evidence type="ECO:0000313" key="2">
    <source>
        <dbReference type="Proteomes" id="UP000000333"/>
    </source>
</evidence>
<dbReference type="STRING" id="633147.Olsu_1027"/>
<dbReference type="EMBL" id="CP002106">
    <property type="protein sequence ID" value="ADK68138.1"/>
    <property type="molecule type" value="Genomic_DNA"/>
</dbReference>
<dbReference type="GeneID" id="78512448"/>
<accession>E1QVI5</accession>
<dbReference type="Proteomes" id="UP000000333">
    <property type="component" value="Chromosome"/>
</dbReference>
<reference evidence="1 2" key="1">
    <citation type="journal article" date="2010" name="Stand. Genomic Sci.">
        <title>Complete genome sequence of Olsenella uli type strain (VPI D76D-27C).</title>
        <authorList>
            <person name="Goker M."/>
            <person name="Held B."/>
            <person name="Lucas S."/>
            <person name="Nolan M."/>
            <person name="Yasawong M."/>
            <person name="Glavina Del Rio T."/>
            <person name="Tice H."/>
            <person name="Cheng J.F."/>
            <person name="Bruce D."/>
            <person name="Detter J.C."/>
            <person name="Tapia R."/>
            <person name="Han C."/>
            <person name="Goodwin L."/>
            <person name="Pitluck S."/>
            <person name="Liolios K."/>
            <person name="Ivanova N."/>
            <person name="Mavromatis K."/>
            <person name="Mikhailova N."/>
            <person name="Pati A."/>
            <person name="Chen A."/>
            <person name="Palaniappan K."/>
            <person name="Land M."/>
            <person name="Hauser L."/>
            <person name="Chang Y.J."/>
            <person name="Jeffries C.D."/>
            <person name="Rohde M."/>
            <person name="Sikorski J."/>
            <person name="Pukall R."/>
            <person name="Woyke T."/>
            <person name="Bristow J."/>
            <person name="Eisen J.A."/>
            <person name="Markowitz V."/>
            <person name="Hugenholtz P."/>
            <person name="Kyrpides N.C."/>
            <person name="Klenk H.P."/>
            <person name="Lapidus A."/>
        </authorList>
    </citation>
    <scope>NUCLEOTIDE SEQUENCE [LARGE SCALE GENOMIC DNA]</scope>
    <source>
        <strain evidence="2">ATCC 49627 / DSM 7084 / CIP 109912 / JCM 12494 / NCIMB 702895 / VPI D76D-27C</strain>
    </source>
</reference>
<dbReference type="Gene3D" id="1.25.40.10">
    <property type="entry name" value="Tetratricopeptide repeat domain"/>
    <property type="match status" value="1"/>
</dbReference>
<sequence>MLFDPTSFAASVNKYTTTGDPTALEAYLLGEIKRLEDGGVMTCSGASCPCGKSEETMQREDDAFRHNLYSGLISCASELASLYRGLSLWDKCLSTYKEIGGYLEQAGLLGTFAQVRVQVNEAYARIDANDLEGASKVLDAAESIAERTDNDKDVLEVVSRLHDARAVILARQGDEEGASAAAKKSVDAMGKIGLGSSEFISMVLNHAATLAQLGSPKEALDSVEGLLVDGTPDALRGDLLYQALNLRAMIFFRMGNFVAAADAFADLIDQARQNGALEDQLPMLCINCGQMYQRAGNQELASKYSSLAAALSSDGR</sequence>
<dbReference type="RefSeq" id="WP_013251890.1">
    <property type="nucleotide sequence ID" value="NC_014363.1"/>
</dbReference>
<dbReference type="AlphaFoldDB" id="E1QVI5"/>
<dbReference type="KEGG" id="ols:Olsu_1027"/>
<proteinExistence type="predicted"/>
<evidence type="ECO:0000313" key="1">
    <source>
        <dbReference type="EMBL" id="ADK68138.1"/>
    </source>
</evidence>
<protein>
    <submittedName>
        <fullName evidence="1">Uncharacterized protein</fullName>
    </submittedName>
</protein>
<dbReference type="InterPro" id="IPR011990">
    <property type="entry name" value="TPR-like_helical_dom_sf"/>
</dbReference>